<evidence type="ECO:0000313" key="2">
    <source>
        <dbReference type="Proteomes" id="UP000828390"/>
    </source>
</evidence>
<protein>
    <submittedName>
        <fullName evidence="1">Uncharacterized protein</fullName>
    </submittedName>
</protein>
<reference evidence="1" key="1">
    <citation type="journal article" date="2019" name="bioRxiv">
        <title>The Genome of the Zebra Mussel, Dreissena polymorpha: A Resource for Invasive Species Research.</title>
        <authorList>
            <person name="McCartney M.A."/>
            <person name="Auch B."/>
            <person name="Kono T."/>
            <person name="Mallez S."/>
            <person name="Zhang Y."/>
            <person name="Obille A."/>
            <person name="Becker A."/>
            <person name="Abrahante J.E."/>
            <person name="Garbe J."/>
            <person name="Badalamenti J.P."/>
            <person name="Herman A."/>
            <person name="Mangelson H."/>
            <person name="Liachko I."/>
            <person name="Sullivan S."/>
            <person name="Sone E.D."/>
            <person name="Koren S."/>
            <person name="Silverstein K.A.T."/>
            <person name="Beckman K.B."/>
            <person name="Gohl D.M."/>
        </authorList>
    </citation>
    <scope>NUCLEOTIDE SEQUENCE</scope>
    <source>
        <strain evidence="1">Duluth1</strain>
        <tissue evidence="1">Whole animal</tissue>
    </source>
</reference>
<dbReference type="AlphaFoldDB" id="A0A9D4GQF1"/>
<keyword evidence="2" id="KW-1185">Reference proteome</keyword>
<sequence>MRRYNLHDLGISECRWTGNGSLKTNTGETVFYSGRDDDQHPEGIAVILRKGV</sequence>
<accession>A0A9D4GQF1</accession>
<dbReference type="EMBL" id="JAIWYP010000005">
    <property type="protein sequence ID" value="KAH3818117.1"/>
    <property type="molecule type" value="Genomic_DNA"/>
</dbReference>
<evidence type="ECO:0000313" key="1">
    <source>
        <dbReference type="EMBL" id="KAH3818117.1"/>
    </source>
</evidence>
<organism evidence="1 2">
    <name type="scientific">Dreissena polymorpha</name>
    <name type="common">Zebra mussel</name>
    <name type="synonym">Mytilus polymorpha</name>
    <dbReference type="NCBI Taxonomy" id="45954"/>
    <lineage>
        <taxon>Eukaryota</taxon>
        <taxon>Metazoa</taxon>
        <taxon>Spiralia</taxon>
        <taxon>Lophotrochozoa</taxon>
        <taxon>Mollusca</taxon>
        <taxon>Bivalvia</taxon>
        <taxon>Autobranchia</taxon>
        <taxon>Heteroconchia</taxon>
        <taxon>Euheterodonta</taxon>
        <taxon>Imparidentia</taxon>
        <taxon>Neoheterodontei</taxon>
        <taxon>Myida</taxon>
        <taxon>Dreissenoidea</taxon>
        <taxon>Dreissenidae</taxon>
        <taxon>Dreissena</taxon>
    </lineage>
</organism>
<name>A0A9D4GQF1_DREPO</name>
<comment type="caution">
    <text evidence="1">The sequence shown here is derived from an EMBL/GenBank/DDBJ whole genome shotgun (WGS) entry which is preliminary data.</text>
</comment>
<reference evidence="1" key="2">
    <citation type="submission" date="2020-11" db="EMBL/GenBank/DDBJ databases">
        <authorList>
            <person name="McCartney M.A."/>
            <person name="Auch B."/>
            <person name="Kono T."/>
            <person name="Mallez S."/>
            <person name="Becker A."/>
            <person name="Gohl D.M."/>
            <person name="Silverstein K.A.T."/>
            <person name="Koren S."/>
            <person name="Bechman K.B."/>
            <person name="Herman A."/>
            <person name="Abrahante J.E."/>
            <person name="Garbe J."/>
        </authorList>
    </citation>
    <scope>NUCLEOTIDE SEQUENCE</scope>
    <source>
        <strain evidence="1">Duluth1</strain>
        <tissue evidence="1">Whole animal</tissue>
    </source>
</reference>
<dbReference type="Proteomes" id="UP000828390">
    <property type="component" value="Unassembled WGS sequence"/>
</dbReference>
<gene>
    <name evidence="1" type="ORF">DPMN_119713</name>
</gene>
<proteinExistence type="predicted"/>